<evidence type="ECO:0000313" key="3">
    <source>
        <dbReference type="Proteomes" id="UP000235649"/>
    </source>
</evidence>
<dbReference type="SUPFAM" id="SSF51735">
    <property type="entry name" value="NAD(P)-binding Rossmann-fold domains"/>
    <property type="match status" value="1"/>
</dbReference>
<dbReference type="AlphaFoldDB" id="A0A2N7AVG2"/>
<proteinExistence type="inferred from homology"/>
<evidence type="ECO:0000256" key="1">
    <source>
        <dbReference type="RuleBase" id="RU000363"/>
    </source>
</evidence>
<dbReference type="Pfam" id="PF00106">
    <property type="entry name" value="adh_short"/>
    <property type="match status" value="1"/>
</dbReference>
<dbReference type="InterPro" id="IPR036291">
    <property type="entry name" value="NAD(P)-bd_dom_sf"/>
</dbReference>
<keyword evidence="3" id="KW-1185">Reference proteome</keyword>
<reference evidence="2 3" key="1">
    <citation type="submission" date="2017-05" db="EMBL/GenBank/DDBJ databases">
        <title>Lactobacillus nurukis nov., sp. nov., isolated from nuruk.</title>
        <authorList>
            <person name="Kim S.-J."/>
        </authorList>
    </citation>
    <scope>NUCLEOTIDE SEQUENCE [LARGE SCALE GENOMIC DNA]</scope>
    <source>
        <strain evidence="2 3">SYF10-1a</strain>
    </source>
</reference>
<dbReference type="PRINTS" id="PR00080">
    <property type="entry name" value="SDRFAMILY"/>
</dbReference>
<dbReference type="OrthoDB" id="5786478at2"/>
<dbReference type="GO" id="GO:0019748">
    <property type="term" value="P:secondary metabolic process"/>
    <property type="evidence" value="ECO:0007669"/>
    <property type="project" value="TreeGrafter"/>
</dbReference>
<comment type="similarity">
    <text evidence="1">Belongs to the short-chain dehydrogenases/reductases (SDR) family.</text>
</comment>
<dbReference type="Gene3D" id="3.40.50.720">
    <property type="entry name" value="NAD(P)-binding Rossmann-like Domain"/>
    <property type="match status" value="1"/>
</dbReference>
<dbReference type="GO" id="GO:0005737">
    <property type="term" value="C:cytoplasm"/>
    <property type="evidence" value="ECO:0007669"/>
    <property type="project" value="TreeGrafter"/>
</dbReference>
<accession>A0A2N7AVG2</accession>
<dbReference type="GO" id="GO:0016491">
    <property type="term" value="F:oxidoreductase activity"/>
    <property type="evidence" value="ECO:0007669"/>
    <property type="project" value="TreeGrafter"/>
</dbReference>
<organism evidence="2 3">
    <name type="scientific">Companilactobacillus nuruki</name>
    <dbReference type="NCBI Taxonomy" id="1993540"/>
    <lineage>
        <taxon>Bacteria</taxon>
        <taxon>Bacillati</taxon>
        <taxon>Bacillota</taxon>
        <taxon>Bacilli</taxon>
        <taxon>Lactobacillales</taxon>
        <taxon>Lactobacillaceae</taxon>
        <taxon>Companilactobacillus</taxon>
    </lineage>
</organism>
<dbReference type="InterPro" id="IPR002347">
    <property type="entry name" value="SDR_fam"/>
</dbReference>
<dbReference type="PANTHER" id="PTHR43544:SF32">
    <property type="entry name" value="CHAIN DEHYDROGENASE, PUTATIVE (AFU_ORTHOLOGUE AFUA_5G01530)-RELATED"/>
    <property type="match status" value="1"/>
</dbReference>
<comment type="caution">
    <text evidence="2">The sequence shown here is derived from an EMBL/GenBank/DDBJ whole genome shotgun (WGS) entry which is preliminary data.</text>
</comment>
<dbReference type="InterPro" id="IPR051468">
    <property type="entry name" value="Fungal_SecMetab_SDRs"/>
</dbReference>
<sequence length="250" mass="26747">MSKVVTLVTGGNRGMGFEIVKELSQKGQQVIVGSRDLEKGQEAIKSLTADNLSVDVVQLDVTNSESVSKASSYINGKYGYLTTLINNAGATFDKHIAPSELELSTIREDFEINYFGLIRVTQEMLPLLKKAPQAKIINISSMMGSIGSALDNNSSVYHASAVGYQSSKAAVNMFTVQLAKELQSDNLPITVNAIDPGLVATEFAGAKPELVREHGGKTVQAGVARTIELATDFSNLDTATFSNTNGIVVW</sequence>
<gene>
    <name evidence="2" type="ORF">CBP76_04060</name>
</gene>
<name>A0A2N7AVG2_9LACO</name>
<dbReference type="PANTHER" id="PTHR43544">
    <property type="entry name" value="SHORT-CHAIN DEHYDROGENASE/REDUCTASE"/>
    <property type="match status" value="1"/>
</dbReference>
<protein>
    <submittedName>
        <fullName evidence="2">Carbonyl reductase</fullName>
    </submittedName>
</protein>
<dbReference type="PRINTS" id="PR00081">
    <property type="entry name" value="GDHRDH"/>
</dbReference>
<dbReference type="EMBL" id="NIPR01000008">
    <property type="protein sequence ID" value="PMD72137.1"/>
    <property type="molecule type" value="Genomic_DNA"/>
</dbReference>
<evidence type="ECO:0000313" key="2">
    <source>
        <dbReference type="EMBL" id="PMD72137.1"/>
    </source>
</evidence>
<dbReference type="Proteomes" id="UP000235649">
    <property type="component" value="Unassembled WGS sequence"/>
</dbReference>
<dbReference type="RefSeq" id="WP_102195665.1">
    <property type="nucleotide sequence ID" value="NZ_NIPR01000008.1"/>
</dbReference>